<keyword evidence="2" id="KW-0134">Cell wall</keyword>
<evidence type="ECO:0000313" key="8">
    <source>
        <dbReference type="EMBL" id="TLU99633.1"/>
    </source>
</evidence>
<keyword evidence="9" id="KW-1185">Reference proteome</keyword>
<dbReference type="Gene3D" id="3.80.20.20">
    <property type="entry name" value="Receptor L-domain"/>
    <property type="match status" value="1"/>
</dbReference>
<evidence type="ECO:0000256" key="4">
    <source>
        <dbReference type="ARBA" id="ARBA00022729"/>
    </source>
</evidence>
<reference evidence="8 9" key="1">
    <citation type="submission" date="2019-05" db="EMBL/GenBank/DDBJ databases">
        <authorList>
            <person name="Qu J.-H."/>
        </authorList>
    </citation>
    <scope>NUCLEOTIDE SEQUENCE [LARGE SCALE GENOMIC DNA]</scope>
    <source>
        <strain evidence="8 9">T17</strain>
    </source>
</reference>
<dbReference type="Proteomes" id="UP000306402">
    <property type="component" value="Unassembled WGS sequence"/>
</dbReference>
<dbReference type="EMBL" id="VCEJ01000005">
    <property type="protein sequence ID" value="TLU99633.1"/>
    <property type="molecule type" value="Genomic_DNA"/>
</dbReference>
<dbReference type="NCBIfam" id="TIGR04183">
    <property type="entry name" value="Por_Secre_tail"/>
    <property type="match status" value="1"/>
</dbReference>
<keyword evidence="3" id="KW-0964">Secreted</keyword>
<feature type="signal peptide" evidence="6">
    <location>
        <begin position="1"/>
        <end position="24"/>
    </location>
</feature>
<evidence type="ECO:0000259" key="7">
    <source>
        <dbReference type="Pfam" id="PF18962"/>
    </source>
</evidence>
<dbReference type="AlphaFoldDB" id="A0A5R9KTT7"/>
<organism evidence="8 9">
    <name type="scientific">Dyadobacter luticola</name>
    <dbReference type="NCBI Taxonomy" id="1979387"/>
    <lineage>
        <taxon>Bacteria</taxon>
        <taxon>Pseudomonadati</taxon>
        <taxon>Bacteroidota</taxon>
        <taxon>Cytophagia</taxon>
        <taxon>Cytophagales</taxon>
        <taxon>Spirosomataceae</taxon>
        <taxon>Dyadobacter</taxon>
    </lineage>
</organism>
<dbReference type="Gene3D" id="3.80.10.10">
    <property type="entry name" value="Ribonuclease Inhibitor"/>
    <property type="match status" value="1"/>
</dbReference>
<dbReference type="SUPFAM" id="SSF52058">
    <property type="entry name" value="L domain-like"/>
    <property type="match status" value="1"/>
</dbReference>
<keyword evidence="5" id="KW-0325">Glycoprotein</keyword>
<dbReference type="PANTHER" id="PTHR31018">
    <property type="entry name" value="SPORULATION-SPECIFIC PROTEIN-RELATED"/>
    <property type="match status" value="1"/>
</dbReference>
<proteinExistence type="predicted"/>
<evidence type="ECO:0000256" key="6">
    <source>
        <dbReference type="SAM" id="SignalP"/>
    </source>
</evidence>
<dbReference type="PANTHER" id="PTHR31018:SF3">
    <property type="entry name" value="RECEPTOR PROTEIN-TYROSINE KINASE"/>
    <property type="match status" value="1"/>
</dbReference>
<dbReference type="OrthoDB" id="917318at2"/>
<dbReference type="InterPro" id="IPR032675">
    <property type="entry name" value="LRR_dom_sf"/>
</dbReference>
<evidence type="ECO:0000256" key="1">
    <source>
        <dbReference type="ARBA" id="ARBA00004191"/>
    </source>
</evidence>
<evidence type="ECO:0000313" key="9">
    <source>
        <dbReference type="Proteomes" id="UP000306402"/>
    </source>
</evidence>
<dbReference type="InterPro" id="IPR026444">
    <property type="entry name" value="Secre_tail"/>
</dbReference>
<accession>A0A5R9KTT7</accession>
<gene>
    <name evidence="8" type="ORF">FEN17_22830</name>
</gene>
<dbReference type="GO" id="GO:0030313">
    <property type="term" value="C:cell envelope"/>
    <property type="evidence" value="ECO:0007669"/>
    <property type="project" value="UniProtKB-SubCell"/>
</dbReference>
<dbReference type="InterPro" id="IPR051648">
    <property type="entry name" value="CWI-Assembly_Regulator"/>
</dbReference>
<protein>
    <submittedName>
        <fullName evidence="8">T9SS type A sorting domain-containing protein</fullName>
    </submittedName>
</protein>
<sequence length="569" mass="60569">MTKALFTLIQVVLLNAATLTIADAGTCTFTNLRLTTQSEVNSFSSSCTAVQGNVTVIGTGITDLSPLGNIITFDGNFTIQNSPSLPSLKGLEKLTSVKNLLIINNSLLTDLSGLEGLTNISTTLSIGSNNSLISLKGLDNLTSARSISISDNILLPDLTGLGKLDHVSDLLSITLNDALTSLNGLTSLTSVARINIGENDLLPDLSGLGALQSVSWQINVSYNKSLVSFNGLDNLTSLSELYIGSNDLITDLSGLEILRNVNWLVVGESPALTSLNGLNNLQSVTNLIIRSNPLLTNLSGLEGATSIGSLLITQNPILNSLDGLGGTESGGRKGANERVAALTIQSLTITSNPQLTTCAIAPVCAYVSNNTATVSGNGSGCQSQAAIETACSSLPVTLTQFTASAENHTALLKWGTSQESNSFSFEIEHSTDAKTWKKVGDQAAKNESNSLVNYQWIHATPNNDLNYYRLKMIDLDGSFAYSKVEHVMFKGLDPAAALIYPNPVSDILSVENKDDVVLLKIIDLQGKMIYETTNLRKEDLSVKKFVKGLYLMQLTRKSGVVQTQRFAVN</sequence>
<comment type="caution">
    <text evidence="8">The sequence shown here is derived from an EMBL/GenBank/DDBJ whole genome shotgun (WGS) entry which is preliminary data.</text>
</comment>
<feature type="domain" description="Secretion system C-terminal sorting" evidence="7">
    <location>
        <begin position="499"/>
        <end position="565"/>
    </location>
</feature>
<feature type="chain" id="PRO_5024432395" evidence="6">
    <location>
        <begin position="25"/>
        <end position="569"/>
    </location>
</feature>
<evidence type="ECO:0000256" key="5">
    <source>
        <dbReference type="ARBA" id="ARBA00023180"/>
    </source>
</evidence>
<dbReference type="Pfam" id="PF18962">
    <property type="entry name" value="Por_Secre_tail"/>
    <property type="match status" value="1"/>
</dbReference>
<comment type="subcellular location">
    <subcellularLocation>
        <location evidence="1">Secreted</location>
        <location evidence="1">Cell wall</location>
    </subcellularLocation>
</comment>
<evidence type="ECO:0000256" key="3">
    <source>
        <dbReference type="ARBA" id="ARBA00022525"/>
    </source>
</evidence>
<evidence type="ECO:0000256" key="2">
    <source>
        <dbReference type="ARBA" id="ARBA00022512"/>
    </source>
</evidence>
<dbReference type="InterPro" id="IPR036941">
    <property type="entry name" value="Rcpt_L-dom_sf"/>
</dbReference>
<keyword evidence="4 6" id="KW-0732">Signal</keyword>
<name>A0A5R9KTT7_9BACT</name>